<dbReference type="SUPFAM" id="SSF53474">
    <property type="entry name" value="alpha/beta-Hydrolases"/>
    <property type="match status" value="1"/>
</dbReference>
<keyword evidence="1" id="KW-0732">Signal</keyword>
<dbReference type="STRING" id="1265309.K529_014525"/>
<dbReference type="InterPro" id="IPR014586">
    <property type="entry name" value="UCP033909"/>
</dbReference>
<dbReference type="Pfam" id="PF05990">
    <property type="entry name" value="DUF900"/>
    <property type="match status" value="1"/>
</dbReference>
<reference evidence="2 3" key="1">
    <citation type="journal article" date="2016" name="ISME J.">
        <title>Global occurrence and heterogeneity of the Roseobacter-clade species Ruegeria mobilis.</title>
        <authorList>
            <person name="Sonnenschein E."/>
            <person name="Gram L."/>
        </authorList>
    </citation>
    <scope>NUCLEOTIDE SEQUENCE [LARGE SCALE GENOMIC DNA]</scope>
    <source>
        <strain evidence="2 3">F1926</strain>
    </source>
</reference>
<evidence type="ECO:0000256" key="1">
    <source>
        <dbReference type="SAM" id="SignalP"/>
    </source>
</evidence>
<dbReference type="Gene3D" id="3.40.50.1820">
    <property type="entry name" value="alpha/beta hydrolase"/>
    <property type="match status" value="1"/>
</dbReference>
<evidence type="ECO:0008006" key="4">
    <source>
        <dbReference type="Google" id="ProtNLM"/>
    </source>
</evidence>
<evidence type="ECO:0000313" key="2">
    <source>
        <dbReference type="EMBL" id="ANP41989.1"/>
    </source>
</evidence>
<feature type="chain" id="PRO_5008518427" description="Esterase/lipase superfamily enzyme" evidence="1">
    <location>
        <begin position="19"/>
        <end position="373"/>
    </location>
</feature>
<accession>A0A1B1A5Y6</accession>
<dbReference type="PIRSF" id="PIRSF033909">
    <property type="entry name" value="UCP033909"/>
    <property type="match status" value="1"/>
</dbReference>
<sequence length="373" mass="41795">MKKSVLALCVSLLLAACADRDLMPIVPEAVNIGTPYTVFSTTTREQEADGTFGFRRSEELRMVEMTVTIPPSHSPGELSYRYKNPDPRKNFTIAQELPVDSVSDLRARFLREQRENNWPLREVTIFVHGYNSTHPETAYRAAQMAHDVKLPGSLVMYSWPSRGRAFGYAYDIDSMLFARDGLEETVRRVKQAGAERIILVAHSMGTALAMEMLRQADLRNPGWAARTLNGGVILISPDLDVDVFDSQMMDLKRVPQPFAVMVSEKDRILNISGRLRGTSQGERLGNIKSADRLERWPIEVIDLTAFNADAASGHFVAATSPSLLAVLRSASNVSRVFGPVDPNLLQQILPQSQTITNEHGKLMLERQQRREER</sequence>
<dbReference type="OrthoDB" id="9797755at2"/>
<organism evidence="2 3">
    <name type="scientific">Tritonibacter mobilis F1926</name>
    <dbReference type="NCBI Taxonomy" id="1265309"/>
    <lineage>
        <taxon>Bacteria</taxon>
        <taxon>Pseudomonadati</taxon>
        <taxon>Pseudomonadota</taxon>
        <taxon>Alphaproteobacteria</taxon>
        <taxon>Rhodobacterales</taxon>
        <taxon>Paracoccaceae</taxon>
        <taxon>Tritonibacter</taxon>
    </lineage>
</organism>
<name>A0A1B1A5Y6_9RHOB</name>
<dbReference type="InterPro" id="IPR029058">
    <property type="entry name" value="AB_hydrolase_fold"/>
</dbReference>
<protein>
    <recommendedName>
        <fullName evidence="4">Esterase/lipase superfamily enzyme</fullName>
    </recommendedName>
</protein>
<dbReference type="AlphaFoldDB" id="A0A1B1A5Y6"/>
<dbReference type="RefSeq" id="WP_005616110.1">
    <property type="nucleotide sequence ID" value="NZ_CP015230.1"/>
</dbReference>
<dbReference type="InterPro" id="IPR010297">
    <property type="entry name" value="DUF900_hydrolase"/>
</dbReference>
<feature type="signal peptide" evidence="1">
    <location>
        <begin position="1"/>
        <end position="18"/>
    </location>
</feature>
<proteinExistence type="predicted"/>
<evidence type="ECO:0000313" key="3">
    <source>
        <dbReference type="Proteomes" id="UP000013243"/>
    </source>
</evidence>
<dbReference type="Proteomes" id="UP000013243">
    <property type="component" value="Chromosome"/>
</dbReference>
<dbReference type="GeneID" id="28251073"/>
<dbReference type="PROSITE" id="PS51257">
    <property type="entry name" value="PROKAR_LIPOPROTEIN"/>
    <property type="match status" value="1"/>
</dbReference>
<dbReference type="PANTHER" id="PTHR36513:SF1">
    <property type="entry name" value="TRANSMEMBRANE PROTEIN"/>
    <property type="match status" value="1"/>
</dbReference>
<dbReference type="PANTHER" id="PTHR36513">
    <property type="entry name" value="ABC TRANSMEMBRANE TYPE-1 DOMAIN-CONTAINING PROTEIN"/>
    <property type="match status" value="1"/>
</dbReference>
<gene>
    <name evidence="2" type="ORF">K529_014525</name>
</gene>
<dbReference type="EMBL" id="CP015230">
    <property type="protein sequence ID" value="ANP41989.1"/>
    <property type="molecule type" value="Genomic_DNA"/>
</dbReference>
<dbReference type="KEGG" id="rmb:K529_014525"/>